<reference evidence="1 2" key="1">
    <citation type="submission" date="2014-09" db="EMBL/GenBank/DDBJ databases">
        <authorList>
            <person name="McGinnis J.M."/>
            <person name="Wolfgang W.J."/>
        </authorList>
    </citation>
    <scope>NUCLEOTIDE SEQUENCE [LARGE SCALE GENOMIC DNA]</scope>
    <source>
        <strain evidence="1 2">JCM 14014</strain>
    </source>
</reference>
<proteinExistence type="predicted"/>
<organism evidence="1 2">
    <name type="scientific">Paracoccus halophilus</name>
    <dbReference type="NCBI Taxonomy" id="376733"/>
    <lineage>
        <taxon>Bacteria</taxon>
        <taxon>Pseudomonadati</taxon>
        <taxon>Pseudomonadota</taxon>
        <taxon>Alphaproteobacteria</taxon>
        <taxon>Rhodobacterales</taxon>
        <taxon>Paracoccaceae</taxon>
        <taxon>Paracoccus</taxon>
    </lineage>
</organism>
<name>A0A099F1V2_9RHOB</name>
<dbReference type="AlphaFoldDB" id="A0A099F1V2"/>
<gene>
    <name evidence="1" type="ORF">IT41_09935</name>
</gene>
<dbReference type="Proteomes" id="UP000029846">
    <property type="component" value="Unassembled WGS sequence"/>
</dbReference>
<comment type="caution">
    <text evidence="1">The sequence shown here is derived from an EMBL/GenBank/DDBJ whole genome shotgun (WGS) entry which is preliminary data.</text>
</comment>
<evidence type="ECO:0000313" key="2">
    <source>
        <dbReference type="Proteomes" id="UP000029846"/>
    </source>
</evidence>
<dbReference type="EMBL" id="JRKN01000010">
    <property type="protein sequence ID" value="KGJ04665.1"/>
    <property type="molecule type" value="Genomic_DNA"/>
</dbReference>
<keyword evidence="2" id="KW-1185">Reference proteome</keyword>
<sequence length="97" mass="10977">MGTLEPGEIHLPRQSWLIGHAIGLDHDPRFAPQPPRQRAAAPAHHAVQIGLLPAPHAAETRRHQACHLIRHRPDILDHHVPPFFSRLAPLAPLRQWR</sequence>
<reference evidence="1 2" key="2">
    <citation type="submission" date="2014-10" db="EMBL/GenBank/DDBJ databases">
        <title>Paracoccus sanguinis sp. nov., isolated from clinical specimens of New York State patients.</title>
        <authorList>
            <person name="Mingle L.A."/>
            <person name="Cole J.A."/>
            <person name="Lapierre P."/>
            <person name="Musser K.A."/>
        </authorList>
    </citation>
    <scope>NUCLEOTIDE SEQUENCE [LARGE SCALE GENOMIC DNA]</scope>
    <source>
        <strain evidence="1 2">JCM 14014</strain>
    </source>
</reference>
<protein>
    <submittedName>
        <fullName evidence="1">Uncharacterized protein</fullName>
    </submittedName>
</protein>
<accession>A0A099F1V2</accession>
<evidence type="ECO:0000313" key="1">
    <source>
        <dbReference type="EMBL" id="KGJ04665.1"/>
    </source>
</evidence>